<accession>A0A9K3DS92</accession>
<keyword evidence="2" id="KW-1185">Reference proteome</keyword>
<gene>
    <name evidence="1" type="ORF">HanXRQr2_Chr16g0754571</name>
</gene>
<organism evidence="1 2">
    <name type="scientific">Helianthus annuus</name>
    <name type="common">Common sunflower</name>
    <dbReference type="NCBI Taxonomy" id="4232"/>
    <lineage>
        <taxon>Eukaryota</taxon>
        <taxon>Viridiplantae</taxon>
        <taxon>Streptophyta</taxon>
        <taxon>Embryophyta</taxon>
        <taxon>Tracheophyta</taxon>
        <taxon>Spermatophyta</taxon>
        <taxon>Magnoliopsida</taxon>
        <taxon>eudicotyledons</taxon>
        <taxon>Gunneridae</taxon>
        <taxon>Pentapetalae</taxon>
        <taxon>asterids</taxon>
        <taxon>campanulids</taxon>
        <taxon>Asterales</taxon>
        <taxon>Asteraceae</taxon>
        <taxon>Asteroideae</taxon>
        <taxon>Heliantheae alliance</taxon>
        <taxon>Heliantheae</taxon>
        <taxon>Helianthus</taxon>
    </lineage>
</organism>
<dbReference type="EMBL" id="MNCJ02000331">
    <property type="protein sequence ID" value="KAF5760529.1"/>
    <property type="molecule type" value="Genomic_DNA"/>
</dbReference>
<reference evidence="1" key="1">
    <citation type="journal article" date="2017" name="Nature">
        <title>The sunflower genome provides insights into oil metabolism, flowering and Asterid evolution.</title>
        <authorList>
            <person name="Badouin H."/>
            <person name="Gouzy J."/>
            <person name="Grassa C.J."/>
            <person name="Murat F."/>
            <person name="Staton S.E."/>
            <person name="Cottret L."/>
            <person name="Lelandais-Briere C."/>
            <person name="Owens G.L."/>
            <person name="Carrere S."/>
            <person name="Mayjonade B."/>
            <person name="Legrand L."/>
            <person name="Gill N."/>
            <person name="Kane N.C."/>
            <person name="Bowers J.E."/>
            <person name="Hubner S."/>
            <person name="Bellec A."/>
            <person name="Berard A."/>
            <person name="Berges H."/>
            <person name="Blanchet N."/>
            <person name="Boniface M.C."/>
            <person name="Brunel D."/>
            <person name="Catrice O."/>
            <person name="Chaidir N."/>
            <person name="Claudel C."/>
            <person name="Donnadieu C."/>
            <person name="Faraut T."/>
            <person name="Fievet G."/>
            <person name="Helmstetter N."/>
            <person name="King M."/>
            <person name="Knapp S.J."/>
            <person name="Lai Z."/>
            <person name="Le Paslier M.C."/>
            <person name="Lippi Y."/>
            <person name="Lorenzon L."/>
            <person name="Mandel J.R."/>
            <person name="Marage G."/>
            <person name="Marchand G."/>
            <person name="Marquand E."/>
            <person name="Bret-Mestries E."/>
            <person name="Morien E."/>
            <person name="Nambeesan S."/>
            <person name="Nguyen T."/>
            <person name="Pegot-Espagnet P."/>
            <person name="Pouilly N."/>
            <person name="Raftis F."/>
            <person name="Sallet E."/>
            <person name="Schiex T."/>
            <person name="Thomas J."/>
            <person name="Vandecasteele C."/>
            <person name="Vares D."/>
            <person name="Vear F."/>
            <person name="Vautrin S."/>
            <person name="Crespi M."/>
            <person name="Mangin B."/>
            <person name="Burke J.M."/>
            <person name="Salse J."/>
            <person name="Munos S."/>
            <person name="Vincourt P."/>
            <person name="Rieseberg L.H."/>
            <person name="Langlade N.B."/>
        </authorList>
    </citation>
    <scope>NUCLEOTIDE SEQUENCE</scope>
    <source>
        <tissue evidence="1">Leaves</tissue>
    </source>
</reference>
<evidence type="ECO:0000313" key="1">
    <source>
        <dbReference type="EMBL" id="KAF5760529.1"/>
    </source>
</evidence>
<dbReference type="AlphaFoldDB" id="A0A9K3DS92"/>
<reference evidence="1" key="2">
    <citation type="submission" date="2020-06" db="EMBL/GenBank/DDBJ databases">
        <title>Helianthus annuus Genome sequencing and assembly Release 2.</title>
        <authorList>
            <person name="Gouzy J."/>
            <person name="Langlade N."/>
            <person name="Munos S."/>
        </authorList>
    </citation>
    <scope>NUCLEOTIDE SEQUENCE</scope>
    <source>
        <tissue evidence="1">Leaves</tissue>
    </source>
</reference>
<dbReference type="Gramene" id="mRNA:HanXRQr2_Chr16g0754571">
    <property type="protein sequence ID" value="mRNA:HanXRQr2_Chr16g0754571"/>
    <property type="gene ID" value="HanXRQr2_Chr16g0754571"/>
</dbReference>
<dbReference type="Proteomes" id="UP000215914">
    <property type="component" value="Unassembled WGS sequence"/>
</dbReference>
<comment type="caution">
    <text evidence="1">The sequence shown here is derived from an EMBL/GenBank/DDBJ whole genome shotgun (WGS) entry which is preliminary data.</text>
</comment>
<name>A0A9K3DS92_HELAN</name>
<proteinExistence type="predicted"/>
<evidence type="ECO:0000313" key="2">
    <source>
        <dbReference type="Proteomes" id="UP000215914"/>
    </source>
</evidence>
<protein>
    <submittedName>
        <fullName evidence="1">Uncharacterized protein</fullName>
    </submittedName>
</protein>
<sequence length="94" mass="10189">MGSPGGTIMSRLSCRLTTPITLTVLPSLIYPSLRRISRSSLERLRSASHSKNLGDNSRFSFVISTTVASLTNGATLAPYPAFTRALNPDRMSDM</sequence>